<sequence>MRLVTFDPATATDRSWAELHALACAHLTAVAPDEPLPTEAELRRDFGPTSATVRLWNKALRSESGELVGFARLTVREGEDTGYLHALSIAADHRRAGHGRRLLAYAIDEARSAGCRNLIGWTAGPDGAAFLESVGARTTGRYRRALLRLPLTSPAPPLADGYRLRTWDGPAPDALIDSYAVAREAINDAPRDADEAPSRYTAERIREMEHRLAERGQHLRVTVALDCDDQVMGFTGLYVSPEPGSLVSTADAAVLAAHRGRGLAGALKHESLRLLADARPDVTEVCTGNDTRNGPMIAVNDRVGFVETSTWTQAILDL</sequence>
<dbReference type="GO" id="GO:0016747">
    <property type="term" value="F:acyltransferase activity, transferring groups other than amino-acyl groups"/>
    <property type="evidence" value="ECO:0007669"/>
    <property type="project" value="InterPro"/>
</dbReference>
<dbReference type="InterPro" id="IPR050832">
    <property type="entry name" value="Bact_Acetyltransf"/>
</dbReference>
<comment type="caution">
    <text evidence="4">The sequence shown here is derived from an EMBL/GenBank/DDBJ whole genome shotgun (WGS) entry which is preliminary data.</text>
</comment>
<dbReference type="Pfam" id="PF00583">
    <property type="entry name" value="Acetyltransf_1"/>
    <property type="match status" value="2"/>
</dbReference>
<dbReference type="InterPro" id="IPR016181">
    <property type="entry name" value="Acyl_CoA_acyltransferase"/>
</dbReference>
<dbReference type="RefSeq" id="WP_197005196.1">
    <property type="nucleotide sequence ID" value="NZ_BONS01000037.1"/>
</dbReference>
<dbReference type="PANTHER" id="PTHR43877">
    <property type="entry name" value="AMINOALKYLPHOSPHONATE N-ACETYLTRANSFERASE-RELATED-RELATED"/>
    <property type="match status" value="1"/>
</dbReference>
<feature type="domain" description="N-acetyltransferase" evidence="3">
    <location>
        <begin position="4"/>
        <end position="156"/>
    </location>
</feature>
<dbReference type="SUPFAM" id="SSF55729">
    <property type="entry name" value="Acyl-CoA N-acyltransferases (Nat)"/>
    <property type="match status" value="2"/>
</dbReference>
<keyword evidence="1" id="KW-0808">Transferase</keyword>
<gene>
    <name evidence="4" type="ORF">IW245_004632</name>
</gene>
<dbReference type="Proteomes" id="UP000622552">
    <property type="component" value="Unassembled WGS sequence"/>
</dbReference>
<protein>
    <submittedName>
        <fullName evidence="4">GNAT superfamily N-acetyltransferase</fullName>
    </submittedName>
</protein>
<keyword evidence="5" id="KW-1185">Reference proteome</keyword>
<evidence type="ECO:0000256" key="1">
    <source>
        <dbReference type="ARBA" id="ARBA00022679"/>
    </source>
</evidence>
<proteinExistence type="predicted"/>
<dbReference type="InterPro" id="IPR000182">
    <property type="entry name" value="GNAT_dom"/>
</dbReference>
<keyword evidence="2" id="KW-0012">Acyltransferase</keyword>
<accession>A0A8J7GDB0</accession>
<dbReference type="Gene3D" id="3.40.630.30">
    <property type="match status" value="1"/>
</dbReference>
<dbReference type="AlphaFoldDB" id="A0A8J7GDB0"/>
<dbReference type="PROSITE" id="PS51186">
    <property type="entry name" value="GNAT"/>
    <property type="match status" value="1"/>
</dbReference>
<dbReference type="EMBL" id="JADOUF010000001">
    <property type="protein sequence ID" value="MBG6138438.1"/>
    <property type="molecule type" value="Genomic_DNA"/>
</dbReference>
<name>A0A8J7GDB0_9ACTN</name>
<evidence type="ECO:0000313" key="4">
    <source>
        <dbReference type="EMBL" id="MBG6138438.1"/>
    </source>
</evidence>
<evidence type="ECO:0000256" key="2">
    <source>
        <dbReference type="ARBA" id="ARBA00023315"/>
    </source>
</evidence>
<reference evidence="4" key="1">
    <citation type="submission" date="2020-11" db="EMBL/GenBank/DDBJ databases">
        <title>Sequencing the genomes of 1000 actinobacteria strains.</title>
        <authorList>
            <person name="Klenk H.-P."/>
        </authorList>
    </citation>
    <scope>NUCLEOTIDE SEQUENCE</scope>
    <source>
        <strain evidence="4">DSM 45356</strain>
    </source>
</reference>
<organism evidence="4 5">
    <name type="scientific">Longispora fulva</name>
    <dbReference type="NCBI Taxonomy" id="619741"/>
    <lineage>
        <taxon>Bacteria</taxon>
        <taxon>Bacillati</taxon>
        <taxon>Actinomycetota</taxon>
        <taxon>Actinomycetes</taxon>
        <taxon>Micromonosporales</taxon>
        <taxon>Micromonosporaceae</taxon>
        <taxon>Longispora</taxon>
    </lineage>
</organism>
<evidence type="ECO:0000259" key="3">
    <source>
        <dbReference type="PROSITE" id="PS51186"/>
    </source>
</evidence>
<dbReference type="CDD" id="cd04301">
    <property type="entry name" value="NAT_SF"/>
    <property type="match status" value="1"/>
</dbReference>
<evidence type="ECO:0000313" key="5">
    <source>
        <dbReference type="Proteomes" id="UP000622552"/>
    </source>
</evidence>